<dbReference type="OrthoDB" id="10250730at2759"/>
<organism evidence="8 9">
    <name type="scientific">Stegodyphus mimosarum</name>
    <name type="common">African social velvet spider</name>
    <dbReference type="NCBI Taxonomy" id="407821"/>
    <lineage>
        <taxon>Eukaryota</taxon>
        <taxon>Metazoa</taxon>
        <taxon>Ecdysozoa</taxon>
        <taxon>Arthropoda</taxon>
        <taxon>Chelicerata</taxon>
        <taxon>Arachnida</taxon>
        <taxon>Araneae</taxon>
        <taxon>Araneomorphae</taxon>
        <taxon>Entelegynae</taxon>
        <taxon>Eresoidea</taxon>
        <taxon>Eresidae</taxon>
        <taxon>Stegodyphus</taxon>
    </lineage>
</organism>
<accession>A0A087THC2</accession>
<dbReference type="InterPro" id="IPR039344">
    <property type="entry name" value="MBLAC1"/>
</dbReference>
<dbReference type="CDD" id="cd07711">
    <property type="entry name" value="MBLAC1-like_MBL-fold"/>
    <property type="match status" value="1"/>
</dbReference>
<sequence>MCATVNVLKTGYSVFDPESKIMKANCTSSLIRDEGVIVIVDTLTAWDRSLLIEGLKEKCIQVDDITHVVCTHGHSDHIGNLNLFTNAQHIVGQSICHKDEYIYFSFEEGNPFKISENVEVIATPGHTLSDVSVIVKETTLGTVAVVGDLFEREEDIENPNLWKNIAGSENPELQYANREKILQVADFIIPGHGPGFTVTKELRDYHTKLEK</sequence>
<gene>
    <name evidence="8" type="ORF">X975_24555</name>
</gene>
<comment type="subunit">
    <text evidence="2">Homodimer.</text>
</comment>
<dbReference type="PANTHER" id="PTHR23200">
    <property type="entry name" value="METALLO-BETA-LACTAMASE DOMAIN-CONTAINING PROTEIN 1"/>
    <property type="match status" value="1"/>
</dbReference>
<dbReference type="EMBL" id="KK115231">
    <property type="protein sequence ID" value="KFM64511.1"/>
    <property type="molecule type" value="Genomic_DNA"/>
</dbReference>
<evidence type="ECO:0000313" key="8">
    <source>
        <dbReference type="EMBL" id="KFM64511.1"/>
    </source>
</evidence>
<dbReference type="Proteomes" id="UP000054359">
    <property type="component" value="Unassembled WGS sequence"/>
</dbReference>
<name>A0A087THC2_STEMI</name>
<comment type="catalytic activity">
    <reaction evidence="5">
        <text>a ribonucleotidyl-ribonucleotide-RNA + H2O = a 3'-end ribonucleotide-RNA + a 5'-end 5'-phospho-ribonucleoside-RNA + H(+)</text>
        <dbReference type="Rhea" id="RHEA:68096"/>
        <dbReference type="Rhea" id="RHEA-COMP:15179"/>
        <dbReference type="Rhea" id="RHEA-COMP:17355"/>
        <dbReference type="Rhea" id="RHEA-COMP:17428"/>
        <dbReference type="ChEBI" id="CHEBI:15377"/>
        <dbReference type="ChEBI" id="CHEBI:15378"/>
        <dbReference type="ChEBI" id="CHEBI:74896"/>
        <dbReference type="ChEBI" id="CHEBI:138282"/>
        <dbReference type="ChEBI" id="CHEBI:173118"/>
    </reaction>
    <physiologicalReaction direction="left-to-right" evidence="5">
        <dbReference type="Rhea" id="RHEA:68097"/>
    </physiologicalReaction>
</comment>
<dbReference type="InterPro" id="IPR036866">
    <property type="entry name" value="RibonucZ/Hydroxyglut_hydro"/>
</dbReference>
<dbReference type="Pfam" id="PF00753">
    <property type="entry name" value="Lactamase_B"/>
    <property type="match status" value="1"/>
</dbReference>
<evidence type="ECO:0000256" key="1">
    <source>
        <dbReference type="ARBA" id="ARBA00004514"/>
    </source>
</evidence>
<feature type="non-terminal residue" evidence="8">
    <location>
        <position position="211"/>
    </location>
</feature>
<evidence type="ECO:0000259" key="7">
    <source>
        <dbReference type="SMART" id="SM00849"/>
    </source>
</evidence>
<evidence type="ECO:0000256" key="6">
    <source>
        <dbReference type="ARBA" id="ARBA00045869"/>
    </source>
</evidence>
<comment type="subcellular location">
    <subcellularLocation>
        <location evidence="1">Cytoplasm</location>
        <location evidence="1">Cytosol</location>
    </subcellularLocation>
</comment>
<dbReference type="OMA" id="RCRDGTN"/>
<dbReference type="AlphaFoldDB" id="A0A087THC2"/>
<dbReference type="Gene3D" id="3.60.15.10">
    <property type="entry name" value="Ribonuclease Z/Hydroxyacylglutathione hydrolase-like"/>
    <property type="match status" value="1"/>
</dbReference>
<dbReference type="GO" id="GO:0005829">
    <property type="term" value="C:cytosol"/>
    <property type="evidence" value="ECO:0007669"/>
    <property type="project" value="UniProtKB-SubCell"/>
</dbReference>
<keyword evidence="9" id="KW-1185">Reference proteome</keyword>
<proteinExistence type="predicted"/>
<dbReference type="InterPro" id="IPR001279">
    <property type="entry name" value="Metallo-B-lactamas"/>
</dbReference>
<evidence type="ECO:0000256" key="4">
    <source>
        <dbReference type="ARBA" id="ARBA00032988"/>
    </source>
</evidence>
<dbReference type="SUPFAM" id="SSF56281">
    <property type="entry name" value="Metallo-hydrolase/oxidoreductase"/>
    <property type="match status" value="1"/>
</dbReference>
<dbReference type="SMART" id="SM00849">
    <property type="entry name" value="Lactamase_B"/>
    <property type="match status" value="1"/>
</dbReference>
<protein>
    <recommendedName>
        <fullName evidence="3">Metallo-beta-lactamase domain-containing protein 1</fullName>
    </recommendedName>
    <alternativeName>
        <fullName evidence="4">Endoribonuclease MBLAC1</fullName>
    </alternativeName>
</protein>
<evidence type="ECO:0000256" key="5">
    <source>
        <dbReference type="ARBA" id="ARBA00044690"/>
    </source>
</evidence>
<evidence type="ECO:0000256" key="2">
    <source>
        <dbReference type="ARBA" id="ARBA00011738"/>
    </source>
</evidence>
<dbReference type="GO" id="GO:0031123">
    <property type="term" value="P:RNA 3'-end processing"/>
    <property type="evidence" value="ECO:0007669"/>
    <property type="project" value="UniProtKB-ARBA"/>
</dbReference>
<evidence type="ECO:0000313" key="9">
    <source>
        <dbReference type="Proteomes" id="UP000054359"/>
    </source>
</evidence>
<dbReference type="PANTHER" id="PTHR23200:SF48">
    <property type="entry name" value="METALLO-BETA-LACTAMASE DOMAIN-CONTAINING PROTEIN 1"/>
    <property type="match status" value="1"/>
</dbReference>
<dbReference type="STRING" id="407821.A0A087THC2"/>
<evidence type="ECO:0000256" key="3">
    <source>
        <dbReference type="ARBA" id="ARBA00014856"/>
    </source>
</evidence>
<comment type="function">
    <text evidence="6">Endoribonuclease that catalyzes the hydrolysis of histone-coding pre-mRNA 3'-end. Involved in histone pre-mRNA processing during the S-phase of the cell cycle, which is required for entering/progressing through S-phase. Cleaves histone pre-mRNA at a major and a minor cleavage site after the 5'-ACCCA-3' and the 5'-ACCCACA-3' sequence, respectively, and located downstream of the stem-loop. May require the presence of the HDE element located at the histone pre-RNA 3'-end to avoid non-specific cleavage.</text>
</comment>
<reference evidence="8 9" key="1">
    <citation type="submission" date="2013-11" db="EMBL/GenBank/DDBJ databases">
        <title>Genome sequencing of Stegodyphus mimosarum.</title>
        <authorList>
            <person name="Bechsgaard J."/>
        </authorList>
    </citation>
    <scope>NUCLEOTIDE SEQUENCE [LARGE SCALE GENOMIC DNA]</scope>
</reference>
<feature type="domain" description="Metallo-beta-lactamase" evidence="7">
    <location>
        <begin position="25"/>
        <end position="192"/>
    </location>
</feature>